<accession>A0A1Z4JF62</accession>
<dbReference type="Pfam" id="PF00502">
    <property type="entry name" value="Phycobilisome"/>
    <property type="match status" value="1"/>
</dbReference>
<evidence type="ECO:0000256" key="1">
    <source>
        <dbReference type="ARBA" id="ARBA00008182"/>
    </source>
</evidence>
<evidence type="ECO:0000313" key="4">
    <source>
        <dbReference type="EMBL" id="BAY55402.1"/>
    </source>
</evidence>
<evidence type="ECO:0000256" key="3">
    <source>
        <dbReference type="ARBA" id="ARBA00023307"/>
    </source>
</evidence>
<dbReference type="InterPro" id="IPR009050">
    <property type="entry name" value="Globin-like_sf"/>
</dbReference>
<evidence type="ECO:0008006" key="6">
    <source>
        <dbReference type="Google" id="ProtNLM"/>
    </source>
</evidence>
<dbReference type="InterPro" id="IPR038719">
    <property type="entry name" value="Phycobilisome_asu/bsu_sf"/>
</dbReference>
<proteinExistence type="inferred from homology"/>
<dbReference type="Proteomes" id="UP000217895">
    <property type="component" value="Chromosome"/>
</dbReference>
<keyword evidence="2" id="KW-0157">Chromophore</keyword>
<comment type="similarity">
    <text evidence="1">Belongs to the phycobiliprotein family.</text>
</comment>
<gene>
    <name evidence="4" type="ORF">NIES2135_22250</name>
</gene>
<evidence type="ECO:0000256" key="2">
    <source>
        <dbReference type="ARBA" id="ARBA00022991"/>
    </source>
</evidence>
<dbReference type="GO" id="GO:0030089">
    <property type="term" value="C:phycobilisome"/>
    <property type="evidence" value="ECO:0007669"/>
    <property type="project" value="InterPro"/>
</dbReference>
<organism evidence="4 5">
    <name type="scientific">Leptolyngbya boryana NIES-2135</name>
    <dbReference type="NCBI Taxonomy" id="1973484"/>
    <lineage>
        <taxon>Bacteria</taxon>
        <taxon>Bacillati</taxon>
        <taxon>Cyanobacteriota</taxon>
        <taxon>Cyanophyceae</taxon>
        <taxon>Leptolyngbyales</taxon>
        <taxon>Leptolyngbyaceae</taxon>
        <taxon>Leptolyngbya group</taxon>
        <taxon>Leptolyngbya</taxon>
    </lineage>
</organism>
<name>A0A1Z4JF62_LEPBY</name>
<keyword evidence="5" id="KW-1185">Reference proteome</keyword>
<reference evidence="4 5" key="1">
    <citation type="submission" date="2017-06" db="EMBL/GenBank/DDBJ databases">
        <title>Genome sequencing of cyanobaciteial culture collection at National Institute for Environmental Studies (NIES).</title>
        <authorList>
            <person name="Hirose Y."/>
            <person name="Shimura Y."/>
            <person name="Fujisawa T."/>
            <person name="Nakamura Y."/>
            <person name="Kawachi M."/>
        </authorList>
    </citation>
    <scope>NUCLEOTIDE SEQUENCE [LARGE SCALE GENOMIC DNA]</scope>
    <source>
        <strain evidence="4 5">NIES-2135</strain>
    </source>
</reference>
<protein>
    <recommendedName>
        <fullName evidence="6">Phycobilisome protein</fullName>
    </recommendedName>
</protein>
<dbReference type="AlphaFoldDB" id="A0A1Z4JF62"/>
<dbReference type="EMBL" id="AP018203">
    <property type="protein sequence ID" value="BAY55402.1"/>
    <property type="molecule type" value="Genomic_DNA"/>
</dbReference>
<keyword evidence="3" id="KW-0089">Bile pigment</keyword>
<evidence type="ECO:0000313" key="5">
    <source>
        <dbReference type="Proteomes" id="UP000217895"/>
    </source>
</evidence>
<dbReference type="InterPro" id="IPR012128">
    <property type="entry name" value="Phycobilisome_asu/bsu"/>
</dbReference>
<dbReference type="SUPFAM" id="SSF46458">
    <property type="entry name" value="Globin-like"/>
    <property type="match status" value="1"/>
</dbReference>
<sequence>MMQSPLEGVFDEAENRYLKPEELQVIGQYVASISERMSAYRALRDHEIDLVQRAADELQLELPSIETTALERTIKYGMLILRQCAMGMLLNDAEYVQKRLLSWLKDAIALHQDQKINAVFFRLIQQQLRFSLNAQQVALLEPFLSLVDPVIPAQEEEMLTVAGIF</sequence>
<dbReference type="GO" id="GO:0015979">
    <property type="term" value="P:photosynthesis"/>
    <property type="evidence" value="ECO:0007669"/>
    <property type="project" value="InterPro"/>
</dbReference>
<dbReference type="Gene3D" id="1.10.490.20">
    <property type="entry name" value="Phycocyanins"/>
    <property type="match status" value="1"/>
</dbReference>